<accession>A0A2V2W457</accession>
<sequence>MNMHLGTHNVKEFWTTVWKTRNTGWRLGERSAPFTRILFAFLKGAGILSAEELKKDPYDAVLCFLAGKTVFAPLCGDSAIISYMVGCRVKHIVGVDLSEQALSLQRQVNFPNVSFKTTRLDPVEGTTGDFVVHEASVGDSRVTFFQGDLLQLPCFKAYSELKVEFMYDRASMMAIPPDIRGAYVQAVTRVFRANTTVAYERMVRVLPEERHWGPPFMVDMDEVLQMYRESTGREYRATRVLADEMEGTLCPEWYAIVPHN</sequence>
<organism evidence="4 5">
    <name type="scientific">Trypanosoma cruzi</name>
    <dbReference type="NCBI Taxonomy" id="5693"/>
    <lineage>
        <taxon>Eukaryota</taxon>
        <taxon>Discoba</taxon>
        <taxon>Euglenozoa</taxon>
        <taxon>Kinetoplastea</taxon>
        <taxon>Metakinetoplastina</taxon>
        <taxon>Trypanosomatida</taxon>
        <taxon>Trypanosomatidae</taxon>
        <taxon>Trypanosoma</taxon>
        <taxon>Schizotrypanum</taxon>
    </lineage>
</organism>
<comment type="caution">
    <text evidence="4">The sequence shown here is derived from an EMBL/GenBank/DDBJ whole genome shotgun (WGS) entry which is preliminary data.</text>
</comment>
<dbReference type="VEuPathDB" id="TriTrypDB:TCDM_03419"/>
<dbReference type="InterPro" id="IPR008854">
    <property type="entry name" value="TPMT"/>
</dbReference>
<dbReference type="Pfam" id="PF05724">
    <property type="entry name" value="TPMT"/>
    <property type="match status" value="1"/>
</dbReference>
<dbReference type="VEuPathDB" id="TriTrypDB:TcBrA4_0063580"/>
<dbReference type="SUPFAM" id="SSF53335">
    <property type="entry name" value="S-adenosyl-L-methionine-dependent methyltransferases"/>
    <property type="match status" value="1"/>
</dbReference>
<dbReference type="InterPro" id="IPR029063">
    <property type="entry name" value="SAM-dependent_MTases_sf"/>
</dbReference>
<dbReference type="PANTHER" id="PTHR10259:SF11">
    <property type="entry name" value="THIOPURINE S-METHYLTRANSFERASE"/>
    <property type="match status" value="1"/>
</dbReference>
<gene>
    <name evidence="4" type="ORF">C4B63_2g15</name>
</gene>
<dbReference type="AlphaFoldDB" id="A0A2V2W457"/>
<keyword evidence="1" id="KW-0489">Methyltransferase</keyword>
<evidence type="ECO:0000313" key="5">
    <source>
        <dbReference type="Proteomes" id="UP000246121"/>
    </source>
</evidence>
<dbReference type="VEuPathDB" id="TriTrypDB:Tc_MARK_4573"/>
<reference evidence="4 5" key="1">
    <citation type="journal article" date="2018" name="Microb. Genom.">
        <title>Expanding an expanded genome: long-read sequencing of Trypanosoma cruzi.</title>
        <authorList>
            <person name="Berna L."/>
            <person name="Rodriguez M."/>
            <person name="Chiribao M.L."/>
            <person name="Parodi-Talice A."/>
            <person name="Pita S."/>
            <person name="Rijo G."/>
            <person name="Alvarez-Valin F."/>
            <person name="Robello C."/>
        </authorList>
    </citation>
    <scope>NUCLEOTIDE SEQUENCE [LARGE SCALE GENOMIC DNA]</scope>
    <source>
        <strain evidence="4 5">Dm28c</strain>
    </source>
</reference>
<dbReference type="OrthoDB" id="276151at2759"/>
<dbReference type="Gene3D" id="3.40.50.150">
    <property type="entry name" value="Vaccinia Virus protein VP39"/>
    <property type="match status" value="1"/>
</dbReference>
<evidence type="ECO:0000256" key="3">
    <source>
        <dbReference type="ARBA" id="ARBA00022691"/>
    </source>
</evidence>
<keyword evidence="2" id="KW-0808">Transferase</keyword>
<proteinExistence type="predicted"/>
<dbReference type="PROSITE" id="PS51585">
    <property type="entry name" value="SAM_MT_TPMT"/>
    <property type="match status" value="1"/>
</dbReference>
<dbReference type="VEuPathDB" id="TriTrypDB:TcCLB.503651.30"/>
<evidence type="ECO:0008006" key="6">
    <source>
        <dbReference type="Google" id="ProtNLM"/>
    </source>
</evidence>
<dbReference type="VEuPathDB" id="TriTrypDB:TCSYLVIO_001336"/>
<evidence type="ECO:0000313" key="4">
    <source>
        <dbReference type="EMBL" id="PWV02299.1"/>
    </source>
</evidence>
<dbReference type="VEuPathDB" id="TriTrypDB:C4B63_2g15"/>
<dbReference type="VEuPathDB" id="TriTrypDB:ECC02_001221"/>
<dbReference type="EMBL" id="PRFA01000002">
    <property type="protein sequence ID" value="PWV02299.1"/>
    <property type="molecule type" value="Genomic_DNA"/>
</dbReference>
<dbReference type="Proteomes" id="UP000246121">
    <property type="component" value="Unassembled WGS sequence"/>
</dbReference>
<evidence type="ECO:0000256" key="1">
    <source>
        <dbReference type="ARBA" id="ARBA00022603"/>
    </source>
</evidence>
<dbReference type="PANTHER" id="PTHR10259">
    <property type="entry name" value="THIOPURINE S-METHYLTRANSFERASE"/>
    <property type="match status" value="1"/>
</dbReference>
<dbReference type="GO" id="GO:0032259">
    <property type="term" value="P:methylation"/>
    <property type="evidence" value="ECO:0007669"/>
    <property type="project" value="UniProtKB-KW"/>
</dbReference>
<dbReference type="VEuPathDB" id="TriTrypDB:TcCL_ESM00201"/>
<dbReference type="VEuPathDB" id="TriTrypDB:TcYC6_0067860"/>
<protein>
    <recommendedName>
        <fullName evidence="6">Thiopurine S-methyltransferase</fullName>
    </recommendedName>
</protein>
<evidence type="ECO:0000256" key="2">
    <source>
        <dbReference type="ARBA" id="ARBA00022679"/>
    </source>
</evidence>
<dbReference type="GO" id="GO:0008119">
    <property type="term" value="F:thiopurine S-methyltransferase activity"/>
    <property type="evidence" value="ECO:0007669"/>
    <property type="project" value="TreeGrafter"/>
</dbReference>
<dbReference type="VEuPathDB" id="TriTrypDB:TcG_02088"/>
<name>A0A2V2W457_TRYCR</name>
<dbReference type="VEuPathDB" id="TriTrypDB:BCY84_13902"/>
<keyword evidence="3" id="KW-0949">S-adenosyl-L-methionine</keyword>